<dbReference type="SUPFAM" id="SSF53335">
    <property type="entry name" value="S-adenosyl-L-methionine-dependent methyltransferases"/>
    <property type="match status" value="1"/>
</dbReference>
<evidence type="ECO:0000256" key="6">
    <source>
        <dbReference type="ARBA" id="ARBA00047942"/>
    </source>
</evidence>
<dbReference type="InterPro" id="IPR029063">
    <property type="entry name" value="SAM-dependent_MTases_sf"/>
</dbReference>
<keyword evidence="9" id="KW-1185">Reference proteome</keyword>
<dbReference type="GO" id="GO:0008168">
    <property type="term" value="F:methyltransferase activity"/>
    <property type="evidence" value="ECO:0007669"/>
    <property type="project" value="UniProtKB-KW"/>
</dbReference>
<comment type="similarity">
    <text evidence="1">Belongs to the N(4)/N(6)-methyltransferase family.</text>
</comment>
<evidence type="ECO:0000256" key="3">
    <source>
        <dbReference type="ARBA" id="ARBA00022603"/>
    </source>
</evidence>
<keyword evidence="4 8" id="KW-0808">Transferase</keyword>
<evidence type="ECO:0000256" key="4">
    <source>
        <dbReference type="ARBA" id="ARBA00022679"/>
    </source>
</evidence>
<name>A0ABT9EY26_9GAMM</name>
<protein>
    <recommendedName>
        <fullName evidence="2">site-specific DNA-methyltransferase (adenine-specific)</fullName>
        <ecNumber evidence="2">2.1.1.72</ecNumber>
    </recommendedName>
</protein>
<evidence type="ECO:0000256" key="5">
    <source>
        <dbReference type="ARBA" id="ARBA00022691"/>
    </source>
</evidence>
<evidence type="ECO:0000256" key="2">
    <source>
        <dbReference type="ARBA" id="ARBA00011900"/>
    </source>
</evidence>
<feature type="domain" description="DNA methylase N-4/N-6" evidence="7">
    <location>
        <begin position="118"/>
        <end position="434"/>
    </location>
</feature>
<comment type="caution">
    <text evidence="8">The sequence shown here is derived from an EMBL/GenBank/DDBJ whole genome shotgun (WGS) entry which is preliminary data.</text>
</comment>
<dbReference type="RefSeq" id="WP_305451103.1">
    <property type="nucleotide sequence ID" value="NZ_JAUYVO010000012.1"/>
</dbReference>
<dbReference type="EC" id="2.1.1.72" evidence="2"/>
<dbReference type="EMBL" id="JAUYVO010000012">
    <property type="protein sequence ID" value="MDP2523955.1"/>
    <property type="molecule type" value="Genomic_DNA"/>
</dbReference>
<dbReference type="PIRSF" id="PIRSF015855">
    <property type="entry name" value="TypeIII_Mtase_mKpnI"/>
    <property type="match status" value="1"/>
</dbReference>
<dbReference type="Gene3D" id="3.40.50.150">
    <property type="entry name" value="Vaccinia Virus protein VP39"/>
    <property type="match status" value="1"/>
</dbReference>
<dbReference type="InterPro" id="IPR002052">
    <property type="entry name" value="DNA_methylase_N6_adenine_CS"/>
</dbReference>
<dbReference type="Pfam" id="PF01555">
    <property type="entry name" value="N6_N4_Mtase"/>
    <property type="match status" value="1"/>
</dbReference>
<dbReference type="GO" id="GO:0032259">
    <property type="term" value="P:methylation"/>
    <property type="evidence" value="ECO:0007669"/>
    <property type="project" value="UniProtKB-KW"/>
</dbReference>
<dbReference type="InterPro" id="IPR002941">
    <property type="entry name" value="DNA_methylase_N4/N6"/>
</dbReference>
<dbReference type="PROSITE" id="PS00092">
    <property type="entry name" value="N6_MTASE"/>
    <property type="match status" value="1"/>
</dbReference>
<keyword evidence="5" id="KW-0949">S-adenosyl-L-methionine</keyword>
<sequence>MKKVELEDGQSADIVSENTSKLKELFPDAFSEGAVNFDTLRQLLGDASVLDEGEEKFGLNWHGKKKARQIALTPSTGTLLPCPEESLDWENTQNLFIEGDNLEVLKLLQKSYANRIGMIYIDPPYNTGHELIYPDKYQENLDTYLKYTNQVDEEGFKLTSNSETTGRKHTNWLSMMLPRLKLAKSLLNHNGILFVSIDDGEVANLRSMLDELFGEENFIGLFVWKSRVSEDTRAKTGLSSDHEYILCYRKDIGVALRGAEKDLAKFKNPDNDSRGAWRSADITGLATKDKRPNLHYDLINPETEINYGCPPKGWRFDKGSMERRIQEGRILWPTSEEGRPRQKLFLEEMDSIYKNISSVIQSVSTSDGTREINSLLGDGVFDFPKPSKLLELLVEQVSDPDAIILDFFAGSCSMANAVMKVNAKQSANRRFIMVQLPEYCDPKSAAHSSGYKTISEIGRARIEKSGEQIIEAAGGDGIDAGFKLFKLSSSNIQAWNPDRTDLEESLLSHEEHLVEGRTEQDVLYELLLKRGVDLTVPIESREVSGKNIYSIGYGVLFACLDESITKDQVENIAQAIIAWYGELAPSSDTHVFFRDSAFRDDVSKTNMAAILEQNGITHVRSL</sequence>
<evidence type="ECO:0000256" key="1">
    <source>
        <dbReference type="ARBA" id="ARBA00006594"/>
    </source>
</evidence>
<evidence type="ECO:0000259" key="7">
    <source>
        <dbReference type="Pfam" id="PF01555"/>
    </source>
</evidence>
<keyword evidence="3 8" id="KW-0489">Methyltransferase</keyword>
<comment type="catalytic activity">
    <reaction evidence="6">
        <text>a 2'-deoxyadenosine in DNA + S-adenosyl-L-methionine = an N(6)-methyl-2'-deoxyadenosine in DNA + S-adenosyl-L-homocysteine + H(+)</text>
        <dbReference type="Rhea" id="RHEA:15197"/>
        <dbReference type="Rhea" id="RHEA-COMP:12418"/>
        <dbReference type="Rhea" id="RHEA-COMP:12419"/>
        <dbReference type="ChEBI" id="CHEBI:15378"/>
        <dbReference type="ChEBI" id="CHEBI:57856"/>
        <dbReference type="ChEBI" id="CHEBI:59789"/>
        <dbReference type="ChEBI" id="CHEBI:90615"/>
        <dbReference type="ChEBI" id="CHEBI:90616"/>
        <dbReference type="EC" id="2.1.1.72"/>
    </reaction>
</comment>
<evidence type="ECO:0000313" key="9">
    <source>
        <dbReference type="Proteomes" id="UP001177341"/>
    </source>
</evidence>
<dbReference type="Proteomes" id="UP001177341">
    <property type="component" value="Unassembled WGS sequence"/>
</dbReference>
<evidence type="ECO:0000313" key="8">
    <source>
        <dbReference type="EMBL" id="MDP2523955.1"/>
    </source>
</evidence>
<organism evidence="8 9">
    <name type="scientific">Neptunomonas phycophila</name>
    <dbReference type="NCBI Taxonomy" id="1572645"/>
    <lineage>
        <taxon>Bacteria</taxon>
        <taxon>Pseudomonadati</taxon>
        <taxon>Pseudomonadota</taxon>
        <taxon>Gammaproteobacteria</taxon>
        <taxon>Oceanospirillales</taxon>
        <taxon>Oceanospirillaceae</taxon>
        <taxon>Neptunomonas</taxon>
    </lineage>
</organism>
<proteinExistence type="inferred from homology"/>
<dbReference type="PRINTS" id="PR00506">
    <property type="entry name" value="D21N6MTFRASE"/>
</dbReference>
<gene>
    <name evidence="8" type="ORF">Q8W30_15390</name>
</gene>
<dbReference type="InterPro" id="IPR002295">
    <property type="entry name" value="N4/N6-MTase_EcoPI_Mod-like"/>
</dbReference>
<accession>A0ABT9EY26</accession>
<reference evidence="8" key="1">
    <citation type="submission" date="2023-07" db="EMBL/GenBank/DDBJ databases">
        <title>Genome content predicts the carbon catabolic preferences of heterotrophic bacteria.</title>
        <authorList>
            <person name="Gralka M."/>
        </authorList>
    </citation>
    <scope>NUCLEOTIDE SEQUENCE</scope>
    <source>
        <strain evidence="8">5G01</strain>
    </source>
</reference>